<dbReference type="GO" id="GO:0032259">
    <property type="term" value="P:methylation"/>
    <property type="evidence" value="ECO:0007669"/>
    <property type="project" value="UniProtKB-KW"/>
</dbReference>
<dbReference type="InterPro" id="IPR005299">
    <property type="entry name" value="MeTrfase_7"/>
</dbReference>
<organism evidence="2 3">
    <name type="scientific">Hibiscus syriacus</name>
    <name type="common">Rose of Sharon</name>
    <dbReference type="NCBI Taxonomy" id="106335"/>
    <lineage>
        <taxon>Eukaryota</taxon>
        <taxon>Viridiplantae</taxon>
        <taxon>Streptophyta</taxon>
        <taxon>Embryophyta</taxon>
        <taxon>Tracheophyta</taxon>
        <taxon>Spermatophyta</taxon>
        <taxon>Magnoliopsida</taxon>
        <taxon>eudicotyledons</taxon>
        <taxon>Gunneridae</taxon>
        <taxon>Pentapetalae</taxon>
        <taxon>rosids</taxon>
        <taxon>malvids</taxon>
        <taxon>Malvales</taxon>
        <taxon>Malvaceae</taxon>
        <taxon>Malvoideae</taxon>
        <taxon>Hibiscus</taxon>
    </lineage>
</organism>
<sequence length="331" mass="37121">MAEADSSPTLLNSGADGGRESERRPLPDALHVYGGEGAYSYTRNSYFQKYTANVAEGAIKGAIFNVLRNLHCRFGYSLQCPKSDKTLEFLVLFNDQPSNDFNTLFKSLPRETPYFAAGVPGSFHRRLFPASSVHFVHCSFALHWLSKVPEELQDKNSIAWYKGRIHYSNASNEVVRAYAARFSEDMEDFLCARATEIVSGGMMVISMPGIPNEMTYSQLAASLMYEFMASSFMDMANEGLISEDEVDSFNLPIYTPSPEEMTTAVETNGQFSIEILELINSASLTDGRVDIKAWIVHVRAAMEGMFIKHFGSDIVDEMFDRLTKKLMFLNE</sequence>
<keyword evidence="2" id="KW-0808">Transferase</keyword>
<dbReference type="EMBL" id="VEPZ02001578">
    <property type="protein sequence ID" value="KAE8667252.1"/>
    <property type="molecule type" value="Genomic_DNA"/>
</dbReference>
<proteinExistence type="predicted"/>
<dbReference type="GO" id="GO:0008168">
    <property type="term" value="F:methyltransferase activity"/>
    <property type="evidence" value="ECO:0007669"/>
    <property type="project" value="UniProtKB-KW"/>
</dbReference>
<dbReference type="SUPFAM" id="SSF53335">
    <property type="entry name" value="S-adenosyl-L-methionine-dependent methyltransferases"/>
    <property type="match status" value="1"/>
</dbReference>
<reference evidence="2" key="1">
    <citation type="submission" date="2019-09" db="EMBL/GenBank/DDBJ databases">
        <title>Draft genome information of white flower Hibiscus syriacus.</title>
        <authorList>
            <person name="Kim Y.-M."/>
        </authorList>
    </citation>
    <scope>NUCLEOTIDE SEQUENCE [LARGE SCALE GENOMIC DNA]</scope>
    <source>
        <strain evidence="2">YM2019G1</strain>
    </source>
</reference>
<evidence type="ECO:0000256" key="1">
    <source>
        <dbReference type="SAM" id="MobiDB-lite"/>
    </source>
</evidence>
<keyword evidence="3" id="KW-1185">Reference proteome</keyword>
<dbReference type="AlphaFoldDB" id="A0A6A2WYS5"/>
<keyword evidence="2" id="KW-0489">Methyltransferase</keyword>
<dbReference type="Pfam" id="PF03492">
    <property type="entry name" value="Methyltransf_7"/>
    <property type="match status" value="1"/>
</dbReference>
<accession>A0A6A2WYS5</accession>
<comment type="caution">
    <text evidence="2">The sequence shown here is derived from an EMBL/GenBank/DDBJ whole genome shotgun (WGS) entry which is preliminary data.</text>
</comment>
<dbReference type="Proteomes" id="UP000436088">
    <property type="component" value="Unassembled WGS sequence"/>
</dbReference>
<evidence type="ECO:0000313" key="2">
    <source>
        <dbReference type="EMBL" id="KAE8667252.1"/>
    </source>
</evidence>
<dbReference type="Gene3D" id="3.40.50.150">
    <property type="entry name" value="Vaccinia Virus protein VP39"/>
    <property type="match status" value="1"/>
</dbReference>
<evidence type="ECO:0000313" key="3">
    <source>
        <dbReference type="Proteomes" id="UP000436088"/>
    </source>
</evidence>
<feature type="compositionally biased region" description="Basic and acidic residues" evidence="1">
    <location>
        <begin position="17"/>
        <end position="26"/>
    </location>
</feature>
<feature type="region of interest" description="Disordered" evidence="1">
    <location>
        <begin position="1"/>
        <end position="26"/>
    </location>
</feature>
<dbReference type="PANTHER" id="PTHR31009">
    <property type="entry name" value="S-ADENOSYL-L-METHIONINE:CARBOXYL METHYLTRANSFERASE FAMILY PROTEIN"/>
    <property type="match status" value="1"/>
</dbReference>
<protein>
    <submittedName>
        <fullName evidence="2">S-adenosyl-L-methionine-dependent methyltransferases superfamily protein</fullName>
    </submittedName>
</protein>
<feature type="compositionally biased region" description="Polar residues" evidence="1">
    <location>
        <begin position="1"/>
        <end position="12"/>
    </location>
</feature>
<dbReference type="InterPro" id="IPR029063">
    <property type="entry name" value="SAM-dependent_MTases_sf"/>
</dbReference>
<gene>
    <name evidence="2" type="ORF">F3Y22_tig00112428pilonHSYRG00022</name>
</gene>
<name>A0A6A2WYS5_HIBSY</name>